<accession>A0AAN9ENH4</accession>
<sequence>MIILHLLATAFSFLLSNVTFFFVTVHPELLVCRFLDREKLERKKIGEKKMYELWNFFHLDMVKKVEARNKNDWGLKNKFFDLESGLYVVNLQVKKLPQQLGLLPVDKYAMLSVVKILNNANRYQ</sequence>
<dbReference type="EMBL" id="JAYWIO010000006">
    <property type="protein sequence ID" value="KAK7257088.1"/>
    <property type="molecule type" value="Genomic_DNA"/>
</dbReference>
<gene>
    <name evidence="1" type="ORF">RIF29_30811</name>
</gene>
<keyword evidence="2" id="KW-1185">Reference proteome</keyword>
<protein>
    <submittedName>
        <fullName evidence="1">Uncharacterized protein</fullName>
    </submittedName>
</protein>
<comment type="caution">
    <text evidence="1">The sequence shown here is derived from an EMBL/GenBank/DDBJ whole genome shotgun (WGS) entry which is preliminary data.</text>
</comment>
<organism evidence="1 2">
    <name type="scientific">Crotalaria pallida</name>
    <name type="common">Smooth rattlebox</name>
    <name type="synonym">Crotalaria striata</name>
    <dbReference type="NCBI Taxonomy" id="3830"/>
    <lineage>
        <taxon>Eukaryota</taxon>
        <taxon>Viridiplantae</taxon>
        <taxon>Streptophyta</taxon>
        <taxon>Embryophyta</taxon>
        <taxon>Tracheophyta</taxon>
        <taxon>Spermatophyta</taxon>
        <taxon>Magnoliopsida</taxon>
        <taxon>eudicotyledons</taxon>
        <taxon>Gunneridae</taxon>
        <taxon>Pentapetalae</taxon>
        <taxon>rosids</taxon>
        <taxon>fabids</taxon>
        <taxon>Fabales</taxon>
        <taxon>Fabaceae</taxon>
        <taxon>Papilionoideae</taxon>
        <taxon>50 kb inversion clade</taxon>
        <taxon>genistoids sensu lato</taxon>
        <taxon>core genistoids</taxon>
        <taxon>Crotalarieae</taxon>
        <taxon>Crotalaria</taxon>
    </lineage>
</organism>
<proteinExistence type="predicted"/>
<name>A0AAN9ENH4_CROPI</name>
<dbReference type="Proteomes" id="UP001372338">
    <property type="component" value="Unassembled WGS sequence"/>
</dbReference>
<evidence type="ECO:0000313" key="1">
    <source>
        <dbReference type="EMBL" id="KAK7257088.1"/>
    </source>
</evidence>
<evidence type="ECO:0000313" key="2">
    <source>
        <dbReference type="Proteomes" id="UP001372338"/>
    </source>
</evidence>
<dbReference type="AlphaFoldDB" id="A0AAN9ENH4"/>
<reference evidence="1 2" key="1">
    <citation type="submission" date="2024-01" db="EMBL/GenBank/DDBJ databases">
        <title>The genomes of 5 underutilized Papilionoideae crops provide insights into root nodulation and disease resistanc.</title>
        <authorList>
            <person name="Yuan L."/>
        </authorList>
    </citation>
    <scope>NUCLEOTIDE SEQUENCE [LARGE SCALE GENOMIC DNA]</scope>
    <source>
        <strain evidence="1">ZHUSHIDOU_FW_LH</strain>
        <tissue evidence="1">Leaf</tissue>
    </source>
</reference>